<dbReference type="Gene3D" id="2.30.110.10">
    <property type="entry name" value="Electron Transport, Fmn-binding Protein, Chain A"/>
    <property type="match status" value="1"/>
</dbReference>
<comment type="caution">
    <text evidence="3">The sequence shown here is derived from an EMBL/GenBank/DDBJ whole genome shotgun (WGS) entry which is preliminary data.</text>
</comment>
<dbReference type="EMBL" id="JANRHA010000009">
    <property type="protein sequence ID" value="MDG3015633.1"/>
    <property type="molecule type" value="Genomic_DNA"/>
</dbReference>
<dbReference type="Proteomes" id="UP001152755">
    <property type="component" value="Unassembled WGS sequence"/>
</dbReference>
<gene>
    <name evidence="3" type="ORF">NVS88_13815</name>
</gene>
<dbReference type="SUPFAM" id="SSF50475">
    <property type="entry name" value="FMN-binding split barrel"/>
    <property type="match status" value="1"/>
</dbReference>
<dbReference type="InterPro" id="IPR011576">
    <property type="entry name" value="Pyridox_Oxase_N"/>
</dbReference>
<dbReference type="Pfam" id="PF01243">
    <property type="entry name" value="PNPOx_N"/>
    <property type="match status" value="1"/>
</dbReference>
<evidence type="ECO:0000259" key="2">
    <source>
        <dbReference type="Pfam" id="PF01243"/>
    </source>
</evidence>
<accession>A0A9X4M5G9</accession>
<dbReference type="GO" id="GO:0016627">
    <property type="term" value="F:oxidoreductase activity, acting on the CH-CH group of donors"/>
    <property type="evidence" value="ECO:0007669"/>
    <property type="project" value="TreeGrafter"/>
</dbReference>
<evidence type="ECO:0000313" key="4">
    <source>
        <dbReference type="Proteomes" id="UP001152755"/>
    </source>
</evidence>
<feature type="domain" description="Pyridoxamine 5'-phosphate oxidase N-terminal" evidence="2">
    <location>
        <begin position="16"/>
        <end position="106"/>
    </location>
</feature>
<keyword evidence="1" id="KW-0560">Oxidoreductase</keyword>
<proteinExistence type="predicted"/>
<evidence type="ECO:0000313" key="3">
    <source>
        <dbReference type="EMBL" id="MDG3015633.1"/>
    </source>
</evidence>
<dbReference type="AlphaFoldDB" id="A0A9X4M5G9"/>
<dbReference type="PANTHER" id="PTHR35176:SF6">
    <property type="entry name" value="HEME OXYGENASE HI_0854-RELATED"/>
    <property type="match status" value="1"/>
</dbReference>
<evidence type="ECO:0000256" key="1">
    <source>
        <dbReference type="ARBA" id="ARBA00023002"/>
    </source>
</evidence>
<dbReference type="InterPro" id="IPR012349">
    <property type="entry name" value="Split_barrel_FMN-bd"/>
</dbReference>
<sequence>MADWSEFEQQAPDLAAAVRARFEAHRHHVLATLRTDGSPRVSGTEVEFAGDEMRLGSMFGARKALDLQRDPRFAVHANPGEHTMVGGDAKLSGRAAELTGAELDEACAALPPELLPCHYFTLDLDQVVLTEVLHDPDRMRIRSWRPGQGVREFWR</sequence>
<dbReference type="GO" id="GO:0070967">
    <property type="term" value="F:coenzyme F420 binding"/>
    <property type="evidence" value="ECO:0007669"/>
    <property type="project" value="TreeGrafter"/>
</dbReference>
<dbReference type="RefSeq" id="WP_277831575.1">
    <property type="nucleotide sequence ID" value="NZ_JAAIVF010000002.1"/>
</dbReference>
<dbReference type="InterPro" id="IPR052019">
    <property type="entry name" value="F420H2_bilvrd_red/Heme_oxyg"/>
</dbReference>
<dbReference type="PANTHER" id="PTHR35176">
    <property type="entry name" value="HEME OXYGENASE HI_0854-RELATED"/>
    <property type="match status" value="1"/>
</dbReference>
<dbReference type="GO" id="GO:0005829">
    <property type="term" value="C:cytosol"/>
    <property type="evidence" value="ECO:0007669"/>
    <property type="project" value="TreeGrafter"/>
</dbReference>
<reference evidence="3" key="1">
    <citation type="submission" date="2022-08" db="EMBL/GenBank/DDBJ databases">
        <title>Genome analysis of Corynebacteriales strain.</title>
        <authorList>
            <person name="Lee S.D."/>
        </authorList>
    </citation>
    <scope>NUCLEOTIDE SEQUENCE</scope>
    <source>
        <strain evidence="3">D3-21</strain>
    </source>
</reference>
<protein>
    <submittedName>
        <fullName evidence="3">Pyridoxamine 5'-phosphate oxidase family protein</fullName>
    </submittedName>
</protein>
<organism evidence="3 4">
    <name type="scientific">Speluncibacter jeojiensis</name>
    <dbReference type="NCBI Taxonomy" id="2710754"/>
    <lineage>
        <taxon>Bacteria</taxon>
        <taxon>Bacillati</taxon>
        <taxon>Actinomycetota</taxon>
        <taxon>Actinomycetes</taxon>
        <taxon>Mycobacteriales</taxon>
        <taxon>Speluncibacteraceae</taxon>
        <taxon>Speluncibacter</taxon>
    </lineage>
</organism>
<keyword evidence="4" id="KW-1185">Reference proteome</keyword>
<name>A0A9X4M5G9_9ACTN</name>